<dbReference type="Pfam" id="PF05954">
    <property type="entry name" value="Phage_GPD"/>
    <property type="match status" value="1"/>
</dbReference>
<dbReference type="InterPro" id="IPR050708">
    <property type="entry name" value="T6SS_VgrG/RHS"/>
</dbReference>
<dbReference type="OrthoDB" id="9762420at2"/>
<dbReference type="InterPro" id="IPR037026">
    <property type="entry name" value="Vgr_OB-fold_dom_sf"/>
</dbReference>
<accession>A0A518B4B0</accession>
<evidence type="ECO:0000256" key="1">
    <source>
        <dbReference type="ARBA" id="ARBA00004613"/>
    </source>
</evidence>
<dbReference type="PANTHER" id="PTHR32305:SF15">
    <property type="entry name" value="PROTEIN RHSA-RELATED"/>
    <property type="match status" value="1"/>
</dbReference>
<proteinExistence type="inferred from homology"/>
<keyword evidence="8" id="KW-1185">Reference proteome</keyword>
<dbReference type="EMBL" id="CP036279">
    <property type="protein sequence ID" value="QDU61821.1"/>
    <property type="molecule type" value="Genomic_DNA"/>
</dbReference>
<dbReference type="Gene3D" id="2.40.50.230">
    <property type="entry name" value="Gp5 N-terminal domain"/>
    <property type="match status" value="1"/>
</dbReference>
<evidence type="ECO:0000256" key="3">
    <source>
        <dbReference type="ARBA" id="ARBA00022525"/>
    </source>
</evidence>
<dbReference type="KEGG" id="knv:Pan216_26860"/>
<dbReference type="InterPro" id="IPR054030">
    <property type="entry name" value="Gp5_Vgr_C"/>
</dbReference>
<name>A0A518B4B0_9BACT</name>
<organism evidence="7 8">
    <name type="scientific">Kolteria novifilia</name>
    <dbReference type="NCBI Taxonomy" id="2527975"/>
    <lineage>
        <taxon>Bacteria</taxon>
        <taxon>Pseudomonadati</taxon>
        <taxon>Planctomycetota</taxon>
        <taxon>Planctomycetia</taxon>
        <taxon>Kolteriales</taxon>
        <taxon>Kolteriaceae</taxon>
        <taxon>Kolteria</taxon>
    </lineage>
</organism>
<dbReference type="SUPFAM" id="SSF69255">
    <property type="entry name" value="gp5 N-terminal domain-like"/>
    <property type="match status" value="1"/>
</dbReference>
<feature type="domain" description="Gp5/Type VI secretion system Vgr C-terminal trimerisation" evidence="6">
    <location>
        <begin position="488"/>
        <end position="536"/>
    </location>
</feature>
<evidence type="ECO:0000256" key="2">
    <source>
        <dbReference type="ARBA" id="ARBA00005558"/>
    </source>
</evidence>
<feature type="region of interest" description="Disordered" evidence="4">
    <location>
        <begin position="548"/>
        <end position="569"/>
    </location>
</feature>
<dbReference type="Proteomes" id="UP000317093">
    <property type="component" value="Chromosome"/>
</dbReference>
<evidence type="ECO:0000313" key="8">
    <source>
        <dbReference type="Proteomes" id="UP000317093"/>
    </source>
</evidence>
<dbReference type="NCBIfam" id="TIGR01646">
    <property type="entry name" value="vgr_GE"/>
    <property type="match status" value="1"/>
</dbReference>
<comment type="similarity">
    <text evidence="2">Belongs to the VgrG protein family.</text>
</comment>
<dbReference type="GO" id="GO:0005576">
    <property type="term" value="C:extracellular region"/>
    <property type="evidence" value="ECO:0007669"/>
    <property type="project" value="UniProtKB-SubCell"/>
</dbReference>
<evidence type="ECO:0000256" key="4">
    <source>
        <dbReference type="SAM" id="MobiDB-lite"/>
    </source>
</evidence>
<dbReference type="InterPro" id="IPR006533">
    <property type="entry name" value="T6SS_Vgr_RhsGE"/>
</dbReference>
<dbReference type="AlphaFoldDB" id="A0A518B4B0"/>
<dbReference type="SUPFAM" id="SSF69279">
    <property type="entry name" value="Phage tail proteins"/>
    <property type="match status" value="2"/>
</dbReference>
<evidence type="ECO:0000259" key="6">
    <source>
        <dbReference type="Pfam" id="PF22178"/>
    </source>
</evidence>
<evidence type="ECO:0000259" key="5">
    <source>
        <dbReference type="Pfam" id="PF04717"/>
    </source>
</evidence>
<dbReference type="InterPro" id="IPR006531">
    <property type="entry name" value="Gp5/Vgr_OB"/>
</dbReference>
<feature type="domain" description="Gp5/Type VI secretion system Vgr protein OB-fold" evidence="5">
    <location>
        <begin position="402"/>
        <end position="470"/>
    </location>
</feature>
<dbReference type="Pfam" id="PF22178">
    <property type="entry name" value="Gp5_trimer_C"/>
    <property type="match status" value="1"/>
</dbReference>
<evidence type="ECO:0000313" key="7">
    <source>
        <dbReference type="EMBL" id="QDU61821.1"/>
    </source>
</evidence>
<dbReference type="Gene3D" id="2.30.110.50">
    <property type="match status" value="1"/>
</dbReference>
<reference evidence="7 8" key="1">
    <citation type="submission" date="2019-02" db="EMBL/GenBank/DDBJ databases">
        <title>Deep-cultivation of Planctomycetes and their phenomic and genomic characterization uncovers novel biology.</title>
        <authorList>
            <person name="Wiegand S."/>
            <person name="Jogler M."/>
            <person name="Boedeker C."/>
            <person name="Pinto D."/>
            <person name="Vollmers J."/>
            <person name="Rivas-Marin E."/>
            <person name="Kohn T."/>
            <person name="Peeters S.H."/>
            <person name="Heuer A."/>
            <person name="Rast P."/>
            <person name="Oberbeckmann S."/>
            <person name="Bunk B."/>
            <person name="Jeske O."/>
            <person name="Meyerdierks A."/>
            <person name="Storesund J.E."/>
            <person name="Kallscheuer N."/>
            <person name="Luecker S."/>
            <person name="Lage O.M."/>
            <person name="Pohl T."/>
            <person name="Merkel B.J."/>
            <person name="Hornburger P."/>
            <person name="Mueller R.-W."/>
            <person name="Bruemmer F."/>
            <person name="Labrenz M."/>
            <person name="Spormann A.M."/>
            <person name="Op den Camp H."/>
            <person name="Overmann J."/>
            <person name="Amann R."/>
            <person name="Jetten M.S.M."/>
            <person name="Mascher T."/>
            <person name="Medema M.H."/>
            <person name="Devos D.P."/>
            <person name="Kaster A.-K."/>
            <person name="Ovreas L."/>
            <person name="Rohde M."/>
            <person name="Galperin M.Y."/>
            <person name="Jogler C."/>
        </authorList>
    </citation>
    <scope>NUCLEOTIDE SEQUENCE [LARGE SCALE GENOMIC DNA]</scope>
    <source>
        <strain evidence="7 8">Pan216</strain>
    </source>
</reference>
<dbReference type="Gene3D" id="3.55.50.10">
    <property type="entry name" value="Baseplate protein-like domains"/>
    <property type="match status" value="1"/>
</dbReference>
<comment type="subcellular location">
    <subcellularLocation>
        <location evidence="1">Secreted</location>
    </subcellularLocation>
</comment>
<dbReference type="Pfam" id="PF04717">
    <property type="entry name" value="Phage_base_V"/>
    <property type="match status" value="1"/>
</dbReference>
<dbReference type="InterPro" id="IPR017847">
    <property type="entry name" value="T6SS_RhsGE_Vgr_subset"/>
</dbReference>
<dbReference type="Gene3D" id="4.10.220.110">
    <property type="match status" value="1"/>
</dbReference>
<dbReference type="NCBIfam" id="TIGR03361">
    <property type="entry name" value="VI_Rhs_Vgr"/>
    <property type="match status" value="1"/>
</dbReference>
<dbReference type="SUPFAM" id="SSF69349">
    <property type="entry name" value="Phage fibre proteins"/>
    <property type="match status" value="1"/>
</dbReference>
<protein>
    <submittedName>
        <fullName evidence="7">Phage-related baseplate assembly protein</fullName>
    </submittedName>
</protein>
<sequence>MIAEDIIPLTMIAPVLPDVRIVGFEGTEAVSTPFEFQVDLQVPLAGEEPFEKLLGQPMTIRVGDDGASGRRFDGVVCEVSETERDDVHRYLRAVLVPTLWFATQTRRSRIFQNKTVAEIAQEVLVGVELDVSRLLHEYEPHHYCVQFQESDFDFVSRLFEEEGIYYYFDHQGERHRMILGDDSKLAAEVAPSTTIAFQPKSDSFGTIRSWRKSQRVRPQRFAHRDFSFQAAKKSWQAEDRTTGTVRVGSIEHKLDQPGLAHCERDLVGDVSHRFEGNGDSAALARRVTAAGERLVAVDKEAQLAEAIVIEGNGRAAMMVPGYRFKLSQHPDADDAYFVTKVRHRFRAQGELAGKDESRAYENDFACAPLGLAFRPSRTTVRPRIDGVQTATVAGHEGEEINTDEYGRVKVRFHWDRDARDDFSRSCWIRVGQMWAGEKWGSINIPRVGQEVIVSFVDGDPDQPLIVGSLYNSECPPPYELPRERNKFGIRSHSKSGDPGNYNELMFDDTLGEERVNLHAERDLEVVAENSQIVRIGPGAWNESIDTESMAPTRVRPRPASEEGGSAESVTDKEACYDIDVDGWHRMHVSGFSEETIDGDHSMVVKGDSSEVHEGDREEKTTGKYTIDWGPEYVSHYLVKVDFVTGFKSTVQAAVDLRAYAGIIVQAKFTGSLSFTTPLETKFYLGANLTLVIGNYSKFIIGTKMDLVTGNKMDVIAGKNLKFVQGLKGDYILGFKADYVVGNKMSNVIKKSDVIASSDVTAAITWFNSLQNQSQSLLTRAVSLYTHT</sequence>
<dbReference type="PANTHER" id="PTHR32305">
    <property type="match status" value="1"/>
</dbReference>
<dbReference type="RefSeq" id="WP_145258366.1">
    <property type="nucleotide sequence ID" value="NZ_CP036279.1"/>
</dbReference>
<keyword evidence="3" id="KW-0964">Secreted</keyword>
<gene>
    <name evidence="7" type="ORF">Pan216_26860</name>
</gene>